<accession>A0A2B7YQT5</accession>
<dbReference type="InterPro" id="IPR001810">
    <property type="entry name" value="F-box_dom"/>
</dbReference>
<comment type="caution">
    <text evidence="2">The sequence shown here is derived from an EMBL/GenBank/DDBJ whole genome shotgun (WGS) entry which is preliminary data.</text>
</comment>
<dbReference type="InterPro" id="IPR036047">
    <property type="entry name" value="F-box-like_dom_sf"/>
</dbReference>
<dbReference type="Pfam" id="PF00646">
    <property type="entry name" value="F-box"/>
    <property type="match status" value="1"/>
</dbReference>
<dbReference type="OrthoDB" id="5334391at2759"/>
<sequence length="516" mass="60073">MSTRTVLPDWGASLAEKNRLRLPSLPRDIFLIILGYLDFMDIVYCRRVSRSWHSAFTNPHNLYSFLKWTFPFAREVRNLQNDNPTRKGDLGMFSRDGFLRNVFDPVVSRYFHLLRGKPRSVEKYDVWPNYSDVVDPSCRCYPVHSWELHKSHANERLDFKLAYTFWTYEDGLLVFPSTEKRCFLLVDLETNQTFTVPFAMKEKVIRRVRMQCRLLVIEWAEEKAFHWLNDSDGVHRHFASAFDIQPSSAGWEINFRNEWKIMFLGHPLGDRDRFYSSHTGTHYVIYTWQPNRSLYTSEEDAPIESLFICDISEPSDYRPSLDPAGNQKASGGPFVVARFSFRDLDFYSVRQRGTPGMMRLDLNSKVGVLDITENSCAMTTYPLTSYSIPLSSRVHVTSIPFIGHGPCWRRKVDITLPPYRGNCSMQVVPAGPMCDWYDCISEVVDEQAQLGYTLHFGTTRRALDSVHLTIHTPKWRVEVEDEIASTLSWKGIIHGDERFIIGENHMREIVILRFDK</sequence>
<proteinExistence type="predicted"/>
<keyword evidence="3" id="KW-1185">Reference proteome</keyword>
<dbReference type="Proteomes" id="UP000224634">
    <property type="component" value="Unassembled WGS sequence"/>
</dbReference>
<dbReference type="Gene3D" id="1.20.1280.50">
    <property type="match status" value="1"/>
</dbReference>
<dbReference type="SMART" id="SM00256">
    <property type="entry name" value="FBOX"/>
    <property type="match status" value="1"/>
</dbReference>
<evidence type="ECO:0000259" key="1">
    <source>
        <dbReference type="PROSITE" id="PS50181"/>
    </source>
</evidence>
<dbReference type="EMBL" id="PDNA01000026">
    <property type="protein sequence ID" value="PGH23222.1"/>
    <property type="molecule type" value="Genomic_DNA"/>
</dbReference>
<name>A0A2B7YQT5_POLH7</name>
<dbReference type="AlphaFoldDB" id="A0A2B7YQT5"/>
<feature type="domain" description="F-box" evidence="1">
    <location>
        <begin position="19"/>
        <end position="66"/>
    </location>
</feature>
<organism evidence="2 3">
    <name type="scientific">Polytolypa hystricis (strain UAMH7299)</name>
    <dbReference type="NCBI Taxonomy" id="1447883"/>
    <lineage>
        <taxon>Eukaryota</taxon>
        <taxon>Fungi</taxon>
        <taxon>Dikarya</taxon>
        <taxon>Ascomycota</taxon>
        <taxon>Pezizomycotina</taxon>
        <taxon>Eurotiomycetes</taxon>
        <taxon>Eurotiomycetidae</taxon>
        <taxon>Onygenales</taxon>
        <taxon>Onygenales incertae sedis</taxon>
        <taxon>Polytolypa</taxon>
    </lineage>
</organism>
<reference evidence="2 3" key="1">
    <citation type="submission" date="2017-10" db="EMBL/GenBank/DDBJ databases">
        <title>Comparative genomics in systemic dimorphic fungi from Ajellomycetaceae.</title>
        <authorList>
            <person name="Munoz J.F."/>
            <person name="Mcewen J.G."/>
            <person name="Clay O.K."/>
            <person name="Cuomo C.A."/>
        </authorList>
    </citation>
    <scope>NUCLEOTIDE SEQUENCE [LARGE SCALE GENOMIC DNA]</scope>
    <source>
        <strain evidence="2 3">UAMH7299</strain>
    </source>
</reference>
<protein>
    <recommendedName>
        <fullName evidence="1">F-box domain-containing protein</fullName>
    </recommendedName>
</protein>
<dbReference type="CDD" id="cd09917">
    <property type="entry name" value="F-box_SF"/>
    <property type="match status" value="1"/>
</dbReference>
<gene>
    <name evidence="2" type="ORF">AJ80_02638</name>
</gene>
<dbReference type="PROSITE" id="PS50181">
    <property type="entry name" value="FBOX"/>
    <property type="match status" value="1"/>
</dbReference>
<dbReference type="SUPFAM" id="SSF81383">
    <property type="entry name" value="F-box domain"/>
    <property type="match status" value="1"/>
</dbReference>
<evidence type="ECO:0000313" key="3">
    <source>
        <dbReference type="Proteomes" id="UP000224634"/>
    </source>
</evidence>
<evidence type="ECO:0000313" key="2">
    <source>
        <dbReference type="EMBL" id="PGH23222.1"/>
    </source>
</evidence>